<organism evidence="3 4">
    <name type="scientific">Pendulispora brunnea</name>
    <dbReference type="NCBI Taxonomy" id="2905690"/>
    <lineage>
        <taxon>Bacteria</taxon>
        <taxon>Pseudomonadati</taxon>
        <taxon>Myxococcota</taxon>
        <taxon>Myxococcia</taxon>
        <taxon>Myxococcales</taxon>
        <taxon>Sorangiineae</taxon>
        <taxon>Pendulisporaceae</taxon>
        <taxon>Pendulispora</taxon>
    </lineage>
</organism>
<proteinExistence type="predicted"/>
<feature type="region of interest" description="Disordered" evidence="1">
    <location>
        <begin position="350"/>
        <end position="378"/>
    </location>
</feature>
<dbReference type="PANTHER" id="PTHR43267:SF3">
    <property type="entry name" value="THIF PROTEIN"/>
    <property type="match status" value="1"/>
</dbReference>
<evidence type="ECO:0000313" key="3">
    <source>
        <dbReference type="EMBL" id="WXA99467.1"/>
    </source>
</evidence>
<protein>
    <submittedName>
        <fullName evidence="3">Rv1355c family protein</fullName>
    </submittedName>
</protein>
<dbReference type="InterPro" id="IPR000415">
    <property type="entry name" value="Nitroreductase-like"/>
</dbReference>
<evidence type="ECO:0000259" key="2">
    <source>
        <dbReference type="Pfam" id="PF00899"/>
    </source>
</evidence>
<keyword evidence="4" id="KW-1185">Reference proteome</keyword>
<dbReference type="EMBL" id="CP089982">
    <property type="protein sequence ID" value="WXA99467.1"/>
    <property type="molecule type" value="Genomic_DNA"/>
</dbReference>
<dbReference type="Gene3D" id="3.40.50.720">
    <property type="entry name" value="NAD(P)-binding Rossmann-like Domain"/>
    <property type="match status" value="1"/>
</dbReference>
<gene>
    <name evidence="3" type="ORF">LZC95_21935</name>
</gene>
<dbReference type="RefSeq" id="WP_394850105.1">
    <property type="nucleotide sequence ID" value="NZ_CP089982.1"/>
</dbReference>
<dbReference type="InterPro" id="IPR000594">
    <property type="entry name" value="ThiF_NAD_FAD-bd"/>
</dbReference>
<dbReference type="Gene3D" id="3.40.109.10">
    <property type="entry name" value="NADH Oxidase"/>
    <property type="match status" value="2"/>
</dbReference>
<accession>A0ABZ2KLC7</accession>
<dbReference type="InterPro" id="IPR045886">
    <property type="entry name" value="ThiF/MoeB/HesA"/>
</dbReference>
<name>A0ABZ2KLC7_9BACT</name>
<evidence type="ECO:0000313" key="4">
    <source>
        <dbReference type="Proteomes" id="UP001379533"/>
    </source>
</evidence>
<feature type="domain" description="THIF-type NAD/FAD binding fold" evidence="2">
    <location>
        <begin position="104"/>
        <end position="240"/>
    </location>
</feature>
<dbReference type="Proteomes" id="UP001379533">
    <property type="component" value="Chromosome"/>
</dbReference>
<dbReference type="SUPFAM" id="SSF69572">
    <property type="entry name" value="Activating enzymes of the ubiquitin-like proteins"/>
    <property type="match status" value="1"/>
</dbReference>
<dbReference type="Pfam" id="PF00899">
    <property type="entry name" value="ThiF"/>
    <property type="match status" value="1"/>
</dbReference>
<reference evidence="3 4" key="1">
    <citation type="submission" date="2021-12" db="EMBL/GenBank/DDBJ databases">
        <title>Discovery of the Pendulisporaceae a myxobacterial family with distinct sporulation behavior and unique specialized metabolism.</title>
        <authorList>
            <person name="Garcia R."/>
            <person name="Popoff A."/>
            <person name="Bader C.D."/>
            <person name="Loehr J."/>
            <person name="Walesch S."/>
            <person name="Walt C."/>
            <person name="Boldt J."/>
            <person name="Bunk B."/>
            <person name="Haeckl F.J.F.P.J."/>
            <person name="Gunesch A.P."/>
            <person name="Birkelbach J."/>
            <person name="Nuebel U."/>
            <person name="Pietschmann T."/>
            <person name="Bach T."/>
            <person name="Mueller R."/>
        </authorList>
    </citation>
    <scope>NUCLEOTIDE SEQUENCE [LARGE SCALE GENOMIC DNA]</scope>
    <source>
        <strain evidence="3 4">MSr12523</strain>
    </source>
</reference>
<dbReference type="PANTHER" id="PTHR43267">
    <property type="entry name" value="TRNA THREONYLCARBAMOYLADENOSINE DEHYDRATASE"/>
    <property type="match status" value="1"/>
</dbReference>
<dbReference type="SUPFAM" id="SSF55469">
    <property type="entry name" value="FMN-dependent nitroreductase-like"/>
    <property type="match status" value="1"/>
</dbReference>
<feature type="compositionally biased region" description="Pro residues" evidence="1">
    <location>
        <begin position="364"/>
        <end position="374"/>
    </location>
</feature>
<dbReference type="InterPro" id="IPR035985">
    <property type="entry name" value="Ubiquitin-activating_enz"/>
</dbReference>
<evidence type="ECO:0000256" key="1">
    <source>
        <dbReference type="SAM" id="MobiDB-lite"/>
    </source>
</evidence>
<sequence length="739" mass="81181">MTSSSSDWKPDRYEAGAELTRLRSTGHVLVHDAIDLQLADLMQLRSPSRKLGEDELRRRIEAHLGGTQPEAYGAWFLYPWSRSLVHVLPPAEFRELRTGVNRHKITAAEQERLARFTIGVVGLSVGQSTAVTLALEGIGGTLRLADFDHLTLANMNRLRASVQGLGVNKAVLTARTIFEFDPYANVAIFPEGVTDDNIEAFLEGLDLVFEECDDLRMKVRLRERARARRIPVIMGTSDRGLLDVERFDREPDRPLFHGMTGPLDGEKLDGLTAYEKLPIAFAIVGRTLSKRVAVSFLDVGTSIGTWPQLASAVALNSAVNADAARRILLGQFTESGRFFVDLEELVRDGAGAETPRPSFSEDSVPPPSPDPVPELLPSSARGERFSIDEVRTLLAYGTRAPSGGNCQPWRFVVRGGRILCLHDEERSRSGSMLDFEHAATHLAFGALARNIELAAREMGRPVTIVPFPEPGIVCSVEPLPSADTPQSELAAFMADRTTNRRIAPYAPLERSHRAALIEAAKRAGATLQLATDEDVRAALGNVLGQGDRVRYLSQAMHREMIGEIRWTREDALARRDGLDLATLELGAGDRVGLHLVADGDVMKMARELGAGRGLELPARKALLASSAVGLLSMAGTDARAYFDGGRAVQDVWLTATAHRLAFQPMTALLYMFARLERGGGVGFSREEQAELSTLRHRFRELFEVRADHAELMLFRISYANPPSARSLRRRLGDVIAVEP</sequence>
<dbReference type="NCBIfam" id="NF005901">
    <property type="entry name" value="PRK07877.1"/>
    <property type="match status" value="1"/>
</dbReference>
<dbReference type="CDD" id="cd01483">
    <property type="entry name" value="E1_enzyme_family"/>
    <property type="match status" value="1"/>
</dbReference>